<dbReference type="RefSeq" id="WP_184100639.1">
    <property type="nucleotide sequence ID" value="NZ_LT598653.1"/>
</dbReference>
<protein>
    <submittedName>
        <fullName evidence="2">Putative phosphotransferase</fullName>
    </submittedName>
</protein>
<dbReference type="Gene3D" id="3.30.200.20">
    <property type="entry name" value="Phosphorylase Kinase, domain 1"/>
    <property type="match status" value="1"/>
</dbReference>
<feature type="domain" description="Aminoglycoside phosphotransferase" evidence="1">
    <location>
        <begin position="72"/>
        <end position="245"/>
    </location>
</feature>
<accession>A0A1Y5PZA3</accession>
<evidence type="ECO:0000259" key="1">
    <source>
        <dbReference type="Pfam" id="PF01636"/>
    </source>
</evidence>
<dbReference type="PANTHER" id="PTHR21310">
    <property type="entry name" value="AMINOGLYCOSIDE PHOSPHOTRANSFERASE-RELATED-RELATED"/>
    <property type="match status" value="1"/>
</dbReference>
<proteinExistence type="predicted"/>
<dbReference type="InterPro" id="IPR002575">
    <property type="entry name" value="Aminoglycoside_PTrfase"/>
</dbReference>
<name>A0A1Y5PZA3_9SPHN</name>
<dbReference type="AlphaFoldDB" id="A0A1Y5PZA3"/>
<organism evidence="2">
    <name type="scientific">uncultured Sphingopyxis sp</name>
    <dbReference type="NCBI Taxonomy" id="310581"/>
    <lineage>
        <taxon>Bacteria</taxon>
        <taxon>Pseudomonadati</taxon>
        <taxon>Pseudomonadota</taxon>
        <taxon>Alphaproteobacteria</taxon>
        <taxon>Sphingomonadales</taxon>
        <taxon>Sphingomonadaceae</taxon>
        <taxon>Sphingopyxis</taxon>
        <taxon>environmental samples</taxon>
    </lineage>
</organism>
<dbReference type="EMBL" id="LT598653">
    <property type="protein sequence ID" value="SBV32544.1"/>
    <property type="molecule type" value="Genomic_DNA"/>
</dbReference>
<sequence>MPQAANLIVAPVHFPTAGGRSAESSFIDISYDQGGRRCSEQLVIRRAFDDDIFLDADITLPYRMMVAIGERSNIPVPECIGLEMDRSVLTTPFLVMKRCAGRIAPQVPNYNLGGWIHALAPAERGKLWRNGIAAIAEVHRLPWSEGFEFLDDPARGETGLGQYLDWLERWYDWALAGRSLPLGNAALDYLKANRPQSPRIDVLWGDAAPHNLLFNDDLTVSALLDWETARLGPGEADLAWWLFFDELMSEAIEVDRLPGLPDRDETIAVYEAASGRKTVDMDYYSILSAFRMMVVSVRAGDRRAGGMGRTPSQQMTESPSARMLARQLGLPVAPKGEAYQAARAILGRAEG</sequence>
<dbReference type="PANTHER" id="PTHR21310:SF40">
    <property type="entry name" value="AMINOGLYCOSIDE PHOSPHOTRANSFERASE DOMAIN-CONTAINING PROTEIN-RELATED"/>
    <property type="match status" value="1"/>
</dbReference>
<evidence type="ECO:0000313" key="2">
    <source>
        <dbReference type="EMBL" id="SBV32544.1"/>
    </source>
</evidence>
<reference evidence="2" key="1">
    <citation type="submission" date="2016-03" db="EMBL/GenBank/DDBJ databases">
        <authorList>
            <person name="Ploux O."/>
        </authorList>
    </citation>
    <scope>NUCLEOTIDE SEQUENCE</scope>
    <source>
        <strain evidence="2">UC10</strain>
    </source>
</reference>
<dbReference type="InterPro" id="IPR051678">
    <property type="entry name" value="AGP_Transferase"/>
</dbReference>
<dbReference type="InterPro" id="IPR011009">
    <property type="entry name" value="Kinase-like_dom_sf"/>
</dbReference>
<dbReference type="KEGG" id="sphu:SPPYR_1424"/>
<dbReference type="Gene3D" id="3.90.1200.10">
    <property type="match status" value="1"/>
</dbReference>
<dbReference type="GO" id="GO:0016740">
    <property type="term" value="F:transferase activity"/>
    <property type="evidence" value="ECO:0007669"/>
    <property type="project" value="UniProtKB-KW"/>
</dbReference>
<dbReference type="Pfam" id="PF01636">
    <property type="entry name" value="APH"/>
    <property type="match status" value="1"/>
</dbReference>
<gene>
    <name evidence="2" type="ORF">SPPYR_1424</name>
</gene>
<keyword evidence="2" id="KW-0808">Transferase</keyword>
<dbReference type="CDD" id="cd05154">
    <property type="entry name" value="ACAD10_11_N-like"/>
    <property type="match status" value="1"/>
</dbReference>
<dbReference type="SUPFAM" id="SSF56112">
    <property type="entry name" value="Protein kinase-like (PK-like)"/>
    <property type="match status" value="1"/>
</dbReference>
<dbReference type="InterPro" id="IPR041726">
    <property type="entry name" value="ACAD10_11_N"/>
</dbReference>